<dbReference type="GO" id="GO:0000166">
    <property type="term" value="F:nucleotide binding"/>
    <property type="evidence" value="ECO:0007669"/>
    <property type="project" value="UniProtKB-KW"/>
</dbReference>
<comment type="similarity">
    <text evidence="1 10">Belongs to the HAM1 NTPase family.</text>
</comment>
<dbReference type="AlphaFoldDB" id="A0AA49JU80"/>
<evidence type="ECO:0000256" key="3">
    <source>
        <dbReference type="ARBA" id="ARBA00022723"/>
    </source>
</evidence>
<evidence type="ECO:0000256" key="1">
    <source>
        <dbReference type="ARBA" id="ARBA00008023"/>
    </source>
</evidence>
<feature type="binding site" evidence="10">
    <location>
        <position position="83"/>
    </location>
    <ligand>
        <name>Mg(2+)</name>
        <dbReference type="ChEBI" id="CHEBI:18420"/>
    </ligand>
</feature>
<sequence length="210" mass="22196">MSDGGPAPTPPLVLATRSAGKIRELRALCAERGIAVVTLEELGIAESPAEDALEVFETFEANARAKARYFAAMLPGRWVLAEDSGLVVDALGGAPGVRSKRWTGSTATGAALDAENNAALQRALAGVEDRRARYECVAVLVHGDAEWVHAGRVEGRITQAPRGVNGFGYDPYFESVELGCTFAEASPAAKAEVSHRARAVRGLLEHSVRS</sequence>
<dbReference type="GO" id="GO:0036222">
    <property type="term" value="F:XTP diphosphatase activity"/>
    <property type="evidence" value="ECO:0007669"/>
    <property type="project" value="UniProtKB-UniRule"/>
</dbReference>
<dbReference type="SUPFAM" id="SSF52972">
    <property type="entry name" value="ITPase-like"/>
    <property type="match status" value="1"/>
</dbReference>
<feature type="binding site" evidence="10">
    <location>
        <begin position="16"/>
        <end position="21"/>
    </location>
    <ligand>
        <name>substrate</name>
    </ligand>
</feature>
<evidence type="ECO:0000313" key="13">
    <source>
        <dbReference type="Proteomes" id="UP001229955"/>
    </source>
</evidence>
<name>A0AA49JU80_9BACT</name>
<dbReference type="Gene3D" id="3.90.950.10">
    <property type="match status" value="1"/>
</dbReference>
<accession>A0AA49JZY2</accession>
<dbReference type="HAMAP" id="MF_01405">
    <property type="entry name" value="Non_canon_purine_NTPase"/>
    <property type="match status" value="1"/>
</dbReference>
<dbReference type="KEGG" id="pspc:Strain318_001401"/>
<dbReference type="GO" id="GO:0035870">
    <property type="term" value="F:dITP diphosphatase activity"/>
    <property type="evidence" value="ECO:0007669"/>
    <property type="project" value="UniProtKB-UniRule"/>
</dbReference>
<evidence type="ECO:0000256" key="4">
    <source>
        <dbReference type="ARBA" id="ARBA00022741"/>
    </source>
</evidence>
<feature type="binding site" evidence="10">
    <location>
        <begin position="167"/>
        <end position="170"/>
    </location>
    <ligand>
        <name>substrate</name>
    </ligand>
</feature>
<feature type="binding site" evidence="10">
    <location>
        <position position="84"/>
    </location>
    <ligand>
        <name>substrate</name>
    </ligand>
</feature>
<comment type="caution">
    <text evidence="10">Lacks conserved residue(s) required for the propagation of feature annotation.</text>
</comment>
<dbReference type="Pfam" id="PF01725">
    <property type="entry name" value="Ham1p_like"/>
    <property type="match status" value="1"/>
</dbReference>
<comment type="catalytic activity">
    <reaction evidence="8 10">
        <text>dITP + H2O = dIMP + diphosphate + H(+)</text>
        <dbReference type="Rhea" id="RHEA:28342"/>
        <dbReference type="ChEBI" id="CHEBI:15377"/>
        <dbReference type="ChEBI" id="CHEBI:15378"/>
        <dbReference type="ChEBI" id="CHEBI:33019"/>
        <dbReference type="ChEBI" id="CHEBI:61194"/>
        <dbReference type="ChEBI" id="CHEBI:61382"/>
        <dbReference type="EC" id="3.6.1.66"/>
    </reaction>
</comment>
<evidence type="ECO:0000256" key="2">
    <source>
        <dbReference type="ARBA" id="ARBA00011738"/>
    </source>
</evidence>
<keyword evidence="6 10" id="KW-0460">Magnesium</keyword>
<dbReference type="CDD" id="cd00515">
    <property type="entry name" value="HAM1"/>
    <property type="match status" value="1"/>
</dbReference>
<dbReference type="InterPro" id="IPR020922">
    <property type="entry name" value="dITP/XTP_pyrophosphatase"/>
</dbReference>
<dbReference type="EMBL" id="CP130613">
    <property type="protein sequence ID" value="WKW15036.1"/>
    <property type="molecule type" value="Genomic_DNA"/>
</dbReference>
<keyword evidence="3 10" id="KW-0479">Metal-binding</keyword>
<dbReference type="Proteomes" id="UP001229955">
    <property type="component" value="Chromosome"/>
</dbReference>
<keyword evidence="5 10" id="KW-0378">Hydrolase</keyword>
<feature type="active site" description="Proton acceptor" evidence="10">
    <location>
        <position position="83"/>
    </location>
</feature>
<keyword evidence="4 10" id="KW-0547">Nucleotide-binding</keyword>
<dbReference type="RefSeq" id="WP_367887802.1">
    <property type="nucleotide sequence ID" value="NZ_CP130612.1"/>
</dbReference>
<dbReference type="GO" id="GO:0005829">
    <property type="term" value="C:cytosol"/>
    <property type="evidence" value="ECO:0007669"/>
    <property type="project" value="TreeGrafter"/>
</dbReference>
<gene>
    <name evidence="11" type="ORF">Strain138_001401</name>
    <name evidence="12" type="ORF">Strain318_001401</name>
</gene>
<keyword evidence="7 10" id="KW-0546">Nucleotide metabolism</keyword>
<evidence type="ECO:0000256" key="7">
    <source>
        <dbReference type="ARBA" id="ARBA00023080"/>
    </source>
</evidence>
<proteinExistence type="inferred from homology"/>
<comment type="subunit">
    <text evidence="2 10">Homodimer.</text>
</comment>
<organism evidence="11">
    <name type="scientific">Pseudogemmatithrix spongiicola</name>
    <dbReference type="NCBI Taxonomy" id="3062599"/>
    <lineage>
        <taxon>Bacteria</taxon>
        <taxon>Pseudomonadati</taxon>
        <taxon>Gemmatimonadota</taxon>
        <taxon>Gemmatimonadia</taxon>
        <taxon>Gemmatimonadales</taxon>
        <taxon>Gemmatimonadaceae</taxon>
        <taxon>Pseudogemmatithrix</taxon>
    </lineage>
</organism>
<keyword evidence="13" id="KW-1185">Reference proteome</keyword>
<dbReference type="EMBL" id="CP130612">
    <property type="protein sequence ID" value="WKW12127.1"/>
    <property type="molecule type" value="Genomic_DNA"/>
</dbReference>
<comment type="catalytic activity">
    <reaction evidence="9 10">
        <text>XTP + H2O = XMP + diphosphate + H(+)</text>
        <dbReference type="Rhea" id="RHEA:28610"/>
        <dbReference type="ChEBI" id="CHEBI:15377"/>
        <dbReference type="ChEBI" id="CHEBI:15378"/>
        <dbReference type="ChEBI" id="CHEBI:33019"/>
        <dbReference type="ChEBI" id="CHEBI:57464"/>
        <dbReference type="ChEBI" id="CHEBI:61314"/>
        <dbReference type="EC" id="3.6.1.66"/>
    </reaction>
</comment>
<dbReference type="GO" id="GO:0046872">
    <property type="term" value="F:metal ion binding"/>
    <property type="evidence" value="ECO:0007669"/>
    <property type="project" value="UniProtKB-KW"/>
</dbReference>
<evidence type="ECO:0000256" key="8">
    <source>
        <dbReference type="ARBA" id="ARBA00051875"/>
    </source>
</evidence>
<dbReference type="InterPro" id="IPR002637">
    <property type="entry name" value="RdgB/HAM1"/>
</dbReference>
<dbReference type="PANTHER" id="PTHR11067:SF9">
    <property type="entry name" value="INOSINE TRIPHOSPHATE PYROPHOSPHATASE"/>
    <property type="match status" value="1"/>
</dbReference>
<comment type="cofactor">
    <cofactor evidence="10">
        <name>Mg(2+)</name>
        <dbReference type="ChEBI" id="CHEBI:18420"/>
    </cofactor>
    <text evidence="10">Binds 1 Mg(2+) ion per subunit.</text>
</comment>
<reference evidence="11" key="1">
    <citation type="submission" date="2023-07" db="EMBL/GenBank/DDBJ databases">
        <authorList>
            <person name="Haufschild T."/>
            <person name="Kallscheuer N."/>
            <person name="Hammer J."/>
            <person name="Kohn T."/>
            <person name="Kabuu M."/>
            <person name="Jogler M."/>
            <person name="Wohfarth N."/>
            <person name="Heuer A."/>
            <person name="Rohde M."/>
            <person name="van Teeseling M.C.F."/>
            <person name="Jogler C."/>
        </authorList>
    </citation>
    <scope>NUCLEOTIDE SEQUENCE</scope>
    <source>
        <strain evidence="11">Strain 138</strain>
        <strain evidence="12">Strain 318</strain>
    </source>
</reference>
<evidence type="ECO:0000256" key="10">
    <source>
        <dbReference type="HAMAP-Rule" id="MF_01405"/>
    </source>
</evidence>
<evidence type="ECO:0000313" key="11">
    <source>
        <dbReference type="EMBL" id="WKW12127.1"/>
    </source>
</evidence>
<evidence type="ECO:0000313" key="12">
    <source>
        <dbReference type="EMBL" id="WKW15036.1"/>
    </source>
</evidence>
<dbReference type="GO" id="GO:0036220">
    <property type="term" value="F:ITP diphosphatase activity"/>
    <property type="evidence" value="ECO:0007669"/>
    <property type="project" value="UniProtKB-UniRule"/>
</dbReference>
<dbReference type="GO" id="GO:0009117">
    <property type="term" value="P:nucleotide metabolic process"/>
    <property type="evidence" value="ECO:0007669"/>
    <property type="project" value="UniProtKB-KW"/>
</dbReference>
<protein>
    <recommendedName>
        <fullName evidence="10">dITP/XTP pyrophosphatase</fullName>
        <ecNumber evidence="10">3.6.1.66</ecNumber>
    </recommendedName>
    <alternativeName>
        <fullName evidence="10">Non-canonical purine NTP pyrophosphatase</fullName>
    </alternativeName>
    <alternativeName>
        <fullName evidence="10">Non-standard purine NTP pyrophosphatase</fullName>
    </alternativeName>
    <alternativeName>
        <fullName evidence="10">Nucleoside-triphosphate diphosphatase</fullName>
    </alternativeName>
    <alternativeName>
        <fullName evidence="10">Nucleoside-triphosphate pyrophosphatase</fullName>
        <shortName evidence="10">NTPase</shortName>
    </alternativeName>
</protein>
<accession>A0AA49JU80</accession>
<dbReference type="GO" id="GO:0009146">
    <property type="term" value="P:purine nucleoside triphosphate catabolic process"/>
    <property type="evidence" value="ECO:0007669"/>
    <property type="project" value="UniProtKB-UniRule"/>
</dbReference>
<evidence type="ECO:0000256" key="5">
    <source>
        <dbReference type="ARBA" id="ARBA00022801"/>
    </source>
</evidence>
<dbReference type="GO" id="GO:0017111">
    <property type="term" value="F:ribonucleoside triphosphate phosphatase activity"/>
    <property type="evidence" value="ECO:0007669"/>
    <property type="project" value="InterPro"/>
</dbReference>
<dbReference type="FunFam" id="3.90.950.10:FF:000001">
    <property type="entry name" value="dITP/XTP pyrophosphatase"/>
    <property type="match status" value="1"/>
</dbReference>
<evidence type="ECO:0000256" key="6">
    <source>
        <dbReference type="ARBA" id="ARBA00022842"/>
    </source>
</evidence>
<comment type="catalytic activity">
    <reaction evidence="10">
        <text>ITP + H2O = IMP + diphosphate + H(+)</text>
        <dbReference type="Rhea" id="RHEA:29399"/>
        <dbReference type="ChEBI" id="CHEBI:15377"/>
        <dbReference type="ChEBI" id="CHEBI:15378"/>
        <dbReference type="ChEBI" id="CHEBI:33019"/>
        <dbReference type="ChEBI" id="CHEBI:58053"/>
        <dbReference type="ChEBI" id="CHEBI:61402"/>
        <dbReference type="EC" id="3.6.1.66"/>
    </reaction>
</comment>
<feature type="binding site" evidence="10">
    <location>
        <begin position="195"/>
        <end position="196"/>
    </location>
    <ligand>
        <name>substrate</name>
    </ligand>
</feature>
<feature type="binding site" evidence="10">
    <location>
        <position position="190"/>
    </location>
    <ligand>
        <name>substrate</name>
    </ligand>
</feature>
<evidence type="ECO:0000256" key="9">
    <source>
        <dbReference type="ARBA" id="ARBA00052017"/>
    </source>
</evidence>
<dbReference type="EC" id="3.6.1.66" evidence="10"/>
<dbReference type="InterPro" id="IPR029001">
    <property type="entry name" value="ITPase-like_fam"/>
</dbReference>
<dbReference type="PANTHER" id="PTHR11067">
    <property type="entry name" value="INOSINE TRIPHOSPHATE PYROPHOSPHATASE/HAM1 PROTEIN"/>
    <property type="match status" value="1"/>
</dbReference>
<comment type="function">
    <text evidence="10">Pyrophosphatase that catalyzes the hydrolysis of nucleoside triphosphates to their monophosphate derivatives, with a high preference for the non-canonical purine nucleotides XTP (xanthosine triphosphate), dITP (deoxyinosine triphosphate) and ITP. Seems to function as a house-cleaning enzyme that removes non-canonical purine nucleotides from the nucleotide pool, thus preventing their incorporation into DNA/RNA and avoiding chromosomal lesions.</text>
</comment>